<dbReference type="Gene3D" id="2.60.40.10">
    <property type="entry name" value="Immunoglobulins"/>
    <property type="match status" value="2"/>
</dbReference>
<dbReference type="InterPro" id="IPR003599">
    <property type="entry name" value="Ig_sub"/>
</dbReference>
<feature type="transmembrane region" description="Helical" evidence="2">
    <location>
        <begin position="395"/>
        <end position="416"/>
    </location>
</feature>
<dbReference type="PANTHER" id="PTHR45889:SF8">
    <property type="entry name" value="IG-LIKE DOMAIN-CONTAINING PROTEIN"/>
    <property type="match status" value="1"/>
</dbReference>
<dbReference type="OrthoDB" id="5843397at2759"/>
<feature type="domain" description="Ig-like" evidence="4">
    <location>
        <begin position="224"/>
        <end position="313"/>
    </location>
</feature>
<evidence type="ECO:0000259" key="4">
    <source>
        <dbReference type="PROSITE" id="PS50835"/>
    </source>
</evidence>
<dbReference type="AlphaFoldDB" id="A0A8B8A216"/>
<feature type="domain" description="Ig-like" evidence="4">
    <location>
        <begin position="131"/>
        <end position="218"/>
    </location>
</feature>
<dbReference type="KEGG" id="aplc:110990359"/>
<dbReference type="InterPro" id="IPR013783">
    <property type="entry name" value="Ig-like_fold"/>
</dbReference>
<proteinExistence type="predicted"/>
<dbReference type="Proteomes" id="UP000694845">
    <property type="component" value="Unplaced"/>
</dbReference>
<keyword evidence="3" id="KW-0732">Signal</keyword>
<keyword evidence="5" id="KW-1185">Reference proteome</keyword>
<dbReference type="InterPro" id="IPR007110">
    <property type="entry name" value="Ig-like_dom"/>
</dbReference>
<dbReference type="GeneID" id="110990359"/>
<dbReference type="InterPro" id="IPR013106">
    <property type="entry name" value="Ig_V-set"/>
</dbReference>
<keyword evidence="2" id="KW-1133">Transmembrane helix</keyword>
<dbReference type="Pfam" id="PF13895">
    <property type="entry name" value="Ig_2"/>
    <property type="match status" value="1"/>
</dbReference>
<feature type="signal peptide" evidence="3">
    <location>
        <begin position="1"/>
        <end position="15"/>
    </location>
</feature>
<accession>A0A8B8A216</accession>
<organism evidence="5 6">
    <name type="scientific">Acanthaster planci</name>
    <name type="common">Crown-of-thorns starfish</name>
    <dbReference type="NCBI Taxonomy" id="133434"/>
    <lineage>
        <taxon>Eukaryota</taxon>
        <taxon>Metazoa</taxon>
        <taxon>Echinodermata</taxon>
        <taxon>Eleutherozoa</taxon>
        <taxon>Asterozoa</taxon>
        <taxon>Asteroidea</taxon>
        <taxon>Valvatacea</taxon>
        <taxon>Valvatida</taxon>
        <taxon>Acanthasteridae</taxon>
        <taxon>Acanthaster</taxon>
    </lineage>
</organism>
<dbReference type="Pfam" id="PF07686">
    <property type="entry name" value="V-set"/>
    <property type="match status" value="1"/>
</dbReference>
<gene>
    <name evidence="6" type="primary">LOC110990359</name>
</gene>
<evidence type="ECO:0000256" key="2">
    <source>
        <dbReference type="SAM" id="Phobius"/>
    </source>
</evidence>
<dbReference type="SUPFAM" id="SSF48726">
    <property type="entry name" value="Immunoglobulin"/>
    <property type="match status" value="3"/>
</dbReference>
<reference evidence="6" key="1">
    <citation type="submission" date="2025-08" db="UniProtKB">
        <authorList>
            <consortium name="RefSeq"/>
        </authorList>
    </citation>
    <scope>IDENTIFICATION</scope>
</reference>
<dbReference type="OMA" id="INLRQGP"/>
<name>A0A8B8A216_ACAPL</name>
<keyword evidence="2" id="KW-0812">Transmembrane</keyword>
<feature type="chain" id="PRO_5034629219" evidence="3">
    <location>
        <begin position="16"/>
        <end position="580"/>
    </location>
</feature>
<sequence length="580" mass="63780">MIFALALVGAGCVSSIRLGRGPETTEARAGQTVELRCDVNYRNGETILWYQNPTNSFVTFNRDVYDSLDDDRKQRYSIQGSEYWHVFNLRIANLKAVDNGHFYCGYLEGTKFRVLGSARLTVIYPPDETSPTCSINLLDESNSTTAGVGSTVDLICMWTGGNPPSTAAWYRQNVPMETRKEEGYVWTRWELTAEDNGMEFTCEMESKALSEKRSCTASPLHISPQAVIVPSVAYVRIGDTVEFECQGTGLPRITSYVWAVPPYLARNPERFELRDGNRIFHLLAVEAGDDALEITCEVRTLRGLEGTASAVLRLVQPTTLSPKTTAADTEAPPTTLIPTMANDVLTTTLIATEAKDTEPTTTEISNKGATGPKSTPASPQPSDSLPMVSLHKNTIIGIGAAASTLFVLIIAALLVLRKRLRARKSSIRRDTSMHLVNGAYETVIGGSRVIDDPENNHRIEYQTHDNHRPVAAVSPWPQAAGPSQNGTKHSVCYAKVDKKISRDSDPLYDKVPVEDKVDLGIGSCIQGREPTYINQGALAIGQEPDPREFNAEGLTYAELELERNGRLHSKKSHTVYAKLK</sequence>
<dbReference type="RefSeq" id="XP_022111010.1">
    <property type="nucleotide sequence ID" value="XM_022255318.1"/>
</dbReference>
<dbReference type="InterPro" id="IPR036179">
    <property type="entry name" value="Ig-like_dom_sf"/>
</dbReference>
<dbReference type="SMART" id="SM00409">
    <property type="entry name" value="IG"/>
    <property type="match status" value="3"/>
</dbReference>
<evidence type="ECO:0000256" key="3">
    <source>
        <dbReference type="SAM" id="SignalP"/>
    </source>
</evidence>
<evidence type="ECO:0000313" key="5">
    <source>
        <dbReference type="Proteomes" id="UP000694845"/>
    </source>
</evidence>
<feature type="domain" description="Ig-like" evidence="4">
    <location>
        <begin position="14"/>
        <end position="104"/>
    </location>
</feature>
<feature type="region of interest" description="Disordered" evidence="1">
    <location>
        <begin position="351"/>
        <end position="384"/>
    </location>
</feature>
<feature type="compositionally biased region" description="Polar residues" evidence="1">
    <location>
        <begin position="359"/>
        <end position="383"/>
    </location>
</feature>
<evidence type="ECO:0000256" key="1">
    <source>
        <dbReference type="SAM" id="MobiDB-lite"/>
    </source>
</evidence>
<dbReference type="PANTHER" id="PTHR45889">
    <property type="entry name" value="IG-LIKE DOMAIN-CONTAINING PROTEIN"/>
    <property type="match status" value="1"/>
</dbReference>
<keyword evidence="2" id="KW-0472">Membrane</keyword>
<evidence type="ECO:0000313" key="6">
    <source>
        <dbReference type="RefSeq" id="XP_022111010.1"/>
    </source>
</evidence>
<protein>
    <submittedName>
        <fullName evidence="6">Uncharacterized protein LOC110990359</fullName>
    </submittedName>
</protein>
<dbReference type="PROSITE" id="PS50835">
    <property type="entry name" value="IG_LIKE"/>
    <property type="match status" value="3"/>
</dbReference>